<keyword evidence="2" id="KW-1185">Reference proteome</keyword>
<evidence type="ECO:0000313" key="2">
    <source>
        <dbReference type="Proteomes" id="UP000050525"/>
    </source>
</evidence>
<gene>
    <name evidence="1" type="ORF">Y1Q_0023514</name>
</gene>
<protein>
    <submittedName>
        <fullName evidence="1">Uncharacterized protein</fullName>
    </submittedName>
</protein>
<comment type="caution">
    <text evidence="1">The sequence shown here is derived from an EMBL/GenBank/DDBJ whole genome shotgun (WGS) entry which is preliminary data.</text>
</comment>
<reference evidence="1 2" key="1">
    <citation type="journal article" date="2012" name="Genome Biol.">
        <title>Sequencing three crocodilian genomes to illuminate the evolution of archosaurs and amniotes.</title>
        <authorList>
            <person name="St John J.A."/>
            <person name="Braun E.L."/>
            <person name="Isberg S.R."/>
            <person name="Miles L.G."/>
            <person name="Chong A.Y."/>
            <person name="Gongora J."/>
            <person name="Dalzell P."/>
            <person name="Moran C."/>
            <person name="Bed'hom B."/>
            <person name="Abzhanov A."/>
            <person name="Burgess S.C."/>
            <person name="Cooksey A.M."/>
            <person name="Castoe T.A."/>
            <person name="Crawford N.G."/>
            <person name="Densmore L.D."/>
            <person name="Drew J.C."/>
            <person name="Edwards S.V."/>
            <person name="Faircloth B.C."/>
            <person name="Fujita M.K."/>
            <person name="Greenwold M.J."/>
            <person name="Hoffmann F.G."/>
            <person name="Howard J.M."/>
            <person name="Iguchi T."/>
            <person name="Janes D.E."/>
            <person name="Khan S.Y."/>
            <person name="Kohno S."/>
            <person name="de Koning A.J."/>
            <person name="Lance S.L."/>
            <person name="McCarthy F.M."/>
            <person name="McCormack J.E."/>
            <person name="Merchant M.E."/>
            <person name="Peterson D.G."/>
            <person name="Pollock D.D."/>
            <person name="Pourmand N."/>
            <person name="Raney B.J."/>
            <person name="Roessler K.A."/>
            <person name="Sanford J.R."/>
            <person name="Sawyer R.H."/>
            <person name="Schmidt C.J."/>
            <person name="Triplett E.W."/>
            <person name="Tuberville T.D."/>
            <person name="Venegas-Anaya M."/>
            <person name="Howard J.T."/>
            <person name="Jarvis E.D."/>
            <person name="Guillette L.J.Jr."/>
            <person name="Glenn T.C."/>
            <person name="Green R.E."/>
            <person name="Ray D.A."/>
        </authorList>
    </citation>
    <scope>NUCLEOTIDE SEQUENCE [LARGE SCALE GENOMIC DNA]</scope>
    <source>
        <strain evidence="1">KSC_2009_1</strain>
    </source>
</reference>
<name>A0A151NPU5_ALLMI</name>
<proteinExistence type="predicted"/>
<organism evidence="1 2">
    <name type="scientific">Alligator mississippiensis</name>
    <name type="common">American alligator</name>
    <dbReference type="NCBI Taxonomy" id="8496"/>
    <lineage>
        <taxon>Eukaryota</taxon>
        <taxon>Metazoa</taxon>
        <taxon>Chordata</taxon>
        <taxon>Craniata</taxon>
        <taxon>Vertebrata</taxon>
        <taxon>Euteleostomi</taxon>
        <taxon>Archelosauria</taxon>
        <taxon>Archosauria</taxon>
        <taxon>Crocodylia</taxon>
        <taxon>Alligatoridae</taxon>
        <taxon>Alligatorinae</taxon>
        <taxon>Alligator</taxon>
    </lineage>
</organism>
<dbReference type="EMBL" id="AKHW03002440">
    <property type="protein sequence ID" value="KYO38857.1"/>
    <property type="molecule type" value="Genomic_DNA"/>
</dbReference>
<dbReference type="Proteomes" id="UP000050525">
    <property type="component" value="Unassembled WGS sequence"/>
</dbReference>
<evidence type="ECO:0000313" key="1">
    <source>
        <dbReference type="EMBL" id="KYO38857.1"/>
    </source>
</evidence>
<accession>A0A151NPU5</accession>
<dbReference type="AlphaFoldDB" id="A0A151NPU5"/>
<sequence length="80" mass="9026">MFPRFFLASSVQRYSIRSVCQMLLMSAESVCTARSQRLQWELSVLSHSRIELVSSSPSSAVSARLTLRSLSLHLLSPRIK</sequence>